<dbReference type="KEGG" id="bfo:118431545"/>
<dbReference type="RefSeq" id="XP_035698679.1">
    <property type="nucleotide sequence ID" value="XM_035842786.1"/>
</dbReference>
<protein>
    <submittedName>
        <fullName evidence="3">Lysine-specific demethylase 4C-like</fullName>
    </submittedName>
</protein>
<dbReference type="AlphaFoldDB" id="A0A9J7MDK3"/>
<name>A0A9J7MDK3_BRAFL</name>
<dbReference type="OrthoDB" id="9547406at2759"/>
<dbReference type="GeneID" id="118431545"/>
<dbReference type="PANTHER" id="PTHR10694:SF7">
    <property type="entry name" value="[HISTONE H3]-TRIMETHYL-L-LYSINE(9) DEMETHYLASE"/>
    <property type="match status" value="1"/>
</dbReference>
<accession>A0A9J7MDK3</accession>
<proteinExistence type="predicted"/>
<gene>
    <name evidence="3" type="primary">LOC118431545</name>
</gene>
<feature type="domain" description="JmjN" evidence="1">
    <location>
        <begin position="16"/>
        <end position="58"/>
    </location>
</feature>
<organism evidence="2 3">
    <name type="scientific">Branchiostoma floridae</name>
    <name type="common">Florida lancelet</name>
    <name type="synonym">Amphioxus</name>
    <dbReference type="NCBI Taxonomy" id="7739"/>
    <lineage>
        <taxon>Eukaryota</taxon>
        <taxon>Metazoa</taxon>
        <taxon>Chordata</taxon>
        <taxon>Cephalochordata</taxon>
        <taxon>Leptocardii</taxon>
        <taxon>Amphioxiformes</taxon>
        <taxon>Branchiostomatidae</taxon>
        <taxon>Branchiostoma</taxon>
    </lineage>
</organism>
<dbReference type="Pfam" id="PF02375">
    <property type="entry name" value="JmjN"/>
    <property type="match status" value="1"/>
</dbReference>
<dbReference type="PROSITE" id="PS51183">
    <property type="entry name" value="JMJN"/>
    <property type="match status" value="1"/>
</dbReference>
<reference evidence="3" key="2">
    <citation type="submission" date="2025-08" db="UniProtKB">
        <authorList>
            <consortium name="RefSeq"/>
        </authorList>
    </citation>
    <scope>IDENTIFICATION</scope>
    <source>
        <strain evidence="3">S238N-H82</strain>
        <tissue evidence="3">Testes</tissue>
    </source>
</reference>
<dbReference type="PANTHER" id="PTHR10694">
    <property type="entry name" value="LYSINE-SPECIFIC DEMETHYLASE"/>
    <property type="match status" value="1"/>
</dbReference>
<evidence type="ECO:0000313" key="2">
    <source>
        <dbReference type="Proteomes" id="UP000001554"/>
    </source>
</evidence>
<dbReference type="SMART" id="SM00545">
    <property type="entry name" value="JmjN"/>
    <property type="match status" value="1"/>
</dbReference>
<dbReference type="OMA" id="WKNITFI"/>
<sequence>MPQTSGEERANPDCKIMTFRPTFEEFKDFSSYIGYMESQGAHRAGLAKVIPPKEWCPAKQYDKVEDMTIPAPIQQMVTGQQGLYQQYNIQKKPLTVKEYRKLAESDKYRTPRHIDYEDLERKYWKNITFIQPIYGADISGTSHYSRFLYDPGVKEWNINSLNTILD</sequence>
<evidence type="ECO:0000313" key="3">
    <source>
        <dbReference type="RefSeq" id="XP_035698679.1"/>
    </source>
</evidence>
<evidence type="ECO:0000259" key="1">
    <source>
        <dbReference type="PROSITE" id="PS51183"/>
    </source>
</evidence>
<reference evidence="2" key="1">
    <citation type="journal article" date="2020" name="Nat. Ecol. Evol.">
        <title>Deeply conserved synteny resolves early events in vertebrate evolution.</title>
        <authorList>
            <person name="Simakov O."/>
            <person name="Marletaz F."/>
            <person name="Yue J.X."/>
            <person name="O'Connell B."/>
            <person name="Jenkins J."/>
            <person name="Brandt A."/>
            <person name="Calef R."/>
            <person name="Tung C.H."/>
            <person name="Huang T.K."/>
            <person name="Schmutz J."/>
            <person name="Satoh N."/>
            <person name="Yu J.K."/>
            <person name="Putnam N.H."/>
            <person name="Green R.E."/>
            <person name="Rokhsar D.S."/>
        </authorList>
    </citation>
    <scope>NUCLEOTIDE SEQUENCE [LARGE SCALE GENOMIC DNA]</scope>
    <source>
        <strain evidence="2">S238N-H82</strain>
    </source>
</reference>
<keyword evidence="2" id="KW-1185">Reference proteome</keyword>
<dbReference type="Proteomes" id="UP000001554">
    <property type="component" value="Chromosome 15"/>
</dbReference>
<dbReference type="InterPro" id="IPR003349">
    <property type="entry name" value="JmjN"/>
</dbReference>
<dbReference type="Gene3D" id="2.60.120.650">
    <property type="entry name" value="Cupin"/>
    <property type="match status" value="1"/>
</dbReference>